<evidence type="ECO:0000313" key="2">
    <source>
        <dbReference type="EMBL" id="QEZ47732.1"/>
    </source>
</evidence>
<protein>
    <recommendedName>
        <fullName evidence="1">Catalase immune-responsive domain-containing protein</fullName>
    </recommendedName>
</protein>
<reference evidence="2 5" key="2">
    <citation type="submission" date="2018-09" db="EMBL/GenBank/DDBJ databases">
        <title>Complete genome sequence of Cupriavidus oxalaticus T2, a bacterium capable of phenol tolerance and degradation.</title>
        <authorList>
            <person name="Yan J."/>
        </authorList>
    </citation>
    <scope>NUCLEOTIDE SEQUENCE [LARGE SCALE GENOMIC DNA]</scope>
    <source>
        <strain evidence="2 5">T2</strain>
    </source>
</reference>
<evidence type="ECO:0000313" key="5">
    <source>
        <dbReference type="Proteomes" id="UP000325743"/>
    </source>
</evidence>
<accession>A0A375G7U0</accession>
<organism evidence="2 5">
    <name type="scientific">Cupriavidus oxalaticus</name>
    <dbReference type="NCBI Taxonomy" id="96344"/>
    <lineage>
        <taxon>Bacteria</taxon>
        <taxon>Pseudomonadati</taxon>
        <taxon>Pseudomonadota</taxon>
        <taxon>Betaproteobacteria</taxon>
        <taxon>Burkholderiales</taxon>
        <taxon>Burkholderiaceae</taxon>
        <taxon>Cupriavidus</taxon>
    </lineage>
</organism>
<dbReference type="Pfam" id="PF06628">
    <property type="entry name" value="Catalase-rel"/>
    <property type="match status" value="1"/>
</dbReference>
<dbReference type="AlphaFoldDB" id="A0A375G7U0"/>
<dbReference type="RefSeq" id="WP_151072498.1">
    <property type="nucleotide sequence ID" value="NZ_CP032519.1"/>
</dbReference>
<name>A0A375G7U0_9BURK</name>
<gene>
    <name evidence="3" type="ORF">CO2235_230005</name>
    <name evidence="2" type="ORF">D2917_26880</name>
</gene>
<dbReference type="Proteomes" id="UP000325743">
    <property type="component" value="Chromosome 2"/>
</dbReference>
<reference evidence="3 4" key="1">
    <citation type="submission" date="2018-01" db="EMBL/GenBank/DDBJ databases">
        <authorList>
            <person name="Clerissi C."/>
        </authorList>
    </citation>
    <scope>NUCLEOTIDE SEQUENCE [LARGE SCALE GENOMIC DNA]</scope>
    <source>
        <strain evidence="3">Cupriavidus oxalaticus LMG 2235</strain>
    </source>
</reference>
<dbReference type="EMBL" id="OGUS01000124">
    <property type="protein sequence ID" value="SPC14802.1"/>
    <property type="molecule type" value="Genomic_DNA"/>
</dbReference>
<feature type="domain" description="Catalase immune-responsive" evidence="1">
    <location>
        <begin position="1"/>
        <end position="31"/>
    </location>
</feature>
<evidence type="ECO:0000259" key="1">
    <source>
        <dbReference type="Pfam" id="PF06628"/>
    </source>
</evidence>
<proteinExistence type="predicted"/>
<dbReference type="InterPro" id="IPR010582">
    <property type="entry name" value="Catalase_immune_responsive"/>
</dbReference>
<dbReference type="Proteomes" id="UP000256862">
    <property type="component" value="Chromosome CO2235"/>
</dbReference>
<dbReference type="EMBL" id="CP032519">
    <property type="protein sequence ID" value="QEZ47732.1"/>
    <property type="molecule type" value="Genomic_DNA"/>
</dbReference>
<evidence type="ECO:0000313" key="4">
    <source>
        <dbReference type="Proteomes" id="UP000256862"/>
    </source>
</evidence>
<sequence>MQGVPEEIVRKQIEHFAKADPAYGEGVKRALDLK</sequence>
<evidence type="ECO:0000313" key="3">
    <source>
        <dbReference type="EMBL" id="SPC14802.1"/>
    </source>
</evidence>
<dbReference type="Gene3D" id="1.20.1370.60">
    <property type="match status" value="1"/>
</dbReference>